<comment type="pathway">
    <text evidence="3">Amino-acid biosynthesis; L-arginine biosynthesis; L-arginine from L-ornithine and carbamoyl phosphate: step 1/3.</text>
</comment>
<keyword evidence="7 10" id="KW-0963">Cytoplasm</keyword>
<dbReference type="FunFam" id="3.40.50.1370:FF:000016">
    <property type="entry name" value="Ornithine carbamoyltransferase"/>
    <property type="match status" value="1"/>
</dbReference>
<dbReference type="Pfam" id="PF00185">
    <property type="entry name" value="OTCace"/>
    <property type="match status" value="1"/>
</dbReference>
<dbReference type="InterPro" id="IPR006130">
    <property type="entry name" value="Asp/Orn_carbamoylTrfase"/>
</dbReference>
<feature type="binding site" evidence="10">
    <location>
        <begin position="138"/>
        <end position="141"/>
    </location>
    <ligand>
        <name>carbamoyl phosphate</name>
        <dbReference type="ChEBI" id="CHEBI:58228"/>
    </ligand>
</feature>
<comment type="subcellular location">
    <subcellularLocation>
        <location evidence="2 10">Cytoplasm</location>
    </subcellularLocation>
</comment>
<evidence type="ECO:0000259" key="12">
    <source>
        <dbReference type="Pfam" id="PF02729"/>
    </source>
</evidence>
<evidence type="ECO:0000259" key="11">
    <source>
        <dbReference type="Pfam" id="PF00185"/>
    </source>
</evidence>
<dbReference type="PRINTS" id="PR00102">
    <property type="entry name" value="OTCASE"/>
</dbReference>
<dbReference type="Gene3D" id="3.40.50.1370">
    <property type="entry name" value="Aspartate/ornithine carbamoyltransferase"/>
    <property type="match status" value="2"/>
</dbReference>
<dbReference type="InterPro" id="IPR006131">
    <property type="entry name" value="Asp_carbamoyltransf_Asp/Orn-bd"/>
</dbReference>
<dbReference type="PANTHER" id="PTHR45753:SF3">
    <property type="entry name" value="ORNITHINE TRANSCARBAMYLASE, MITOCHONDRIAL"/>
    <property type="match status" value="1"/>
</dbReference>
<dbReference type="EMBL" id="JARPTC010000006">
    <property type="protein sequence ID" value="MDO7786545.1"/>
    <property type="molecule type" value="Genomic_DNA"/>
</dbReference>
<feature type="domain" description="Aspartate/ornithine carbamoyltransferase Asp/Orn-binding" evidence="11">
    <location>
        <begin position="158"/>
        <end position="312"/>
    </location>
</feature>
<evidence type="ECO:0000256" key="3">
    <source>
        <dbReference type="ARBA" id="ARBA00004975"/>
    </source>
</evidence>
<accession>A0AAW7ZAN4</accession>
<name>A0AAW7ZAN4_9FIRM</name>
<evidence type="ECO:0000313" key="13">
    <source>
        <dbReference type="EMBL" id="MDO7786545.1"/>
    </source>
</evidence>
<evidence type="ECO:0000256" key="7">
    <source>
        <dbReference type="ARBA" id="ARBA00022490"/>
    </source>
</evidence>
<dbReference type="Pfam" id="PF02729">
    <property type="entry name" value="OTCace_N"/>
    <property type="match status" value="1"/>
</dbReference>
<reference evidence="13" key="2">
    <citation type="submission" date="2023-03" db="EMBL/GenBank/DDBJ databases">
        <authorList>
            <person name="Zhang Z."/>
        </authorList>
    </citation>
    <scope>NUCLEOTIDE SEQUENCE</scope>
    <source>
        <strain evidence="13">DSA</strain>
    </source>
</reference>
<dbReference type="PRINTS" id="PR00100">
    <property type="entry name" value="AOTCASE"/>
</dbReference>
<dbReference type="FunFam" id="3.40.50.1370:FF:000008">
    <property type="entry name" value="Ornithine carbamoyltransferase"/>
    <property type="match status" value="1"/>
</dbReference>
<evidence type="ECO:0000256" key="6">
    <source>
        <dbReference type="ARBA" id="ARBA00016634"/>
    </source>
</evidence>
<dbReference type="EC" id="2.1.3.3" evidence="5 10"/>
<dbReference type="GO" id="GO:0042450">
    <property type="term" value="P:L-arginine biosynthetic process via ornithine"/>
    <property type="evidence" value="ECO:0007669"/>
    <property type="project" value="UniProtKB-UniRule"/>
</dbReference>
<feature type="binding site" evidence="10">
    <location>
        <begin position="273"/>
        <end position="274"/>
    </location>
    <ligand>
        <name>carbamoyl phosphate</name>
        <dbReference type="ChEBI" id="CHEBI:58228"/>
    </ligand>
</feature>
<dbReference type="PANTHER" id="PTHR45753">
    <property type="entry name" value="ORNITHINE CARBAMOYLTRANSFERASE, MITOCHONDRIAL"/>
    <property type="match status" value="1"/>
</dbReference>
<dbReference type="InterPro" id="IPR006132">
    <property type="entry name" value="Asp/Orn_carbamoyltranf_P-bd"/>
</dbReference>
<comment type="similarity">
    <text evidence="4 10">Belongs to the aspartate/ornithine carbamoyltransferase superfamily. OTCase family.</text>
</comment>
<dbReference type="Proteomes" id="UP001172911">
    <property type="component" value="Unassembled WGS sequence"/>
</dbReference>
<feature type="binding site" evidence="10">
    <location>
        <position position="233"/>
    </location>
    <ligand>
        <name>L-ornithine</name>
        <dbReference type="ChEBI" id="CHEBI:46911"/>
    </ligand>
</feature>
<comment type="function">
    <text evidence="1">Reversibly catalyzes the transfer of the carbamoyl group from carbamoyl phosphate (CP) to the N(epsilon) atom of ornithine (ORN) to produce L-citrulline.</text>
</comment>
<feature type="binding site" evidence="10">
    <location>
        <position position="111"/>
    </location>
    <ligand>
        <name>carbamoyl phosphate</name>
        <dbReference type="ChEBI" id="CHEBI:58228"/>
    </ligand>
</feature>
<comment type="caution">
    <text evidence="13">The sequence shown here is derived from an EMBL/GenBank/DDBJ whole genome shotgun (WGS) entry which is preliminary data.</text>
</comment>
<evidence type="ECO:0000256" key="1">
    <source>
        <dbReference type="ARBA" id="ARBA00003822"/>
    </source>
</evidence>
<dbReference type="PROSITE" id="PS00097">
    <property type="entry name" value="CARBAMOYLTRANSFERASE"/>
    <property type="match status" value="1"/>
</dbReference>
<feature type="binding site" evidence="10">
    <location>
        <position position="87"/>
    </location>
    <ligand>
        <name>carbamoyl phosphate</name>
        <dbReference type="ChEBI" id="CHEBI:58228"/>
    </ligand>
</feature>
<evidence type="ECO:0000313" key="14">
    <source>
        <dbReference type="Proteomes" id="UP001172911"/>
    </source>
</evidence>
<dbReference type="GO" id="GO:0005737">
    <property type="term" value="C:cytoplasm"/>
    <property type="evidence" value="ECO:0007669"/>
    <property type="project" value="UniProtKB-SubCell"/>
</dbReference>
<organism evidence="13 14">
    <name type="scientific">Desulforamulus aquiferis</name>
    <dbReference type="NCBI Taxonomy" id="1397668"/>
    <lineage>
        <taxon>Bacteria</taxon>
        <taxon>Bacillati</taxon>
        <taxon>Bacillota</taxon>
        <taxon>Clostridia</taxon>
        <taxon>Eubacteriales</taxon>
        <taxon>Peptococcaceae</taxon>
        <taxon>Desulforamulus</taxon>
    </lineage>
</organism>
<dbReference type="HAMAP" id="MF_01109">
    <property type="entry name" value="OTCase"/>
    <property type="match status" value="1"/>
</dbReference>
<feature type="binding site" evidence="10">
    <location>
        <position position="169"/>
    </location>
    <ligand>
        <name>L-ornithine</name>
        <dbReference type="ChEBI" id="CHEBI:46911"/>
    </ligand>
</feature>
<evidence type="ECO:0000256" key="10">
    <source>
        <dbReference type="HAMAP-Rule" id="MF_01109"/>
    </source>
</evidence>
<dbReference type="RefSeq" id="WP_304541602.1">
    <property type="nucleotide sequence ID" value="NZ_JARPTC010000006.1"/>
</dbReference>
<keyword evidence="8 10" id="KW-0808">Transferase</keyword>
<dbReference type="AlphaFoldDB" id="A0AAW7ZAN4"/>
<reference evidence="13" key="1">
    <citation type="journal article" date="2023" name="J. Hazard. Mater.">
        <title>Anaerobic biodegradation of pyrene and benzo[a]pyrene by a new sulfate-reducing Desulforamulus aquiferis strain DSA.</title>
        <authorList>
            <person name="Zhang Z."/>
            <person name="Sun J."/>
            <person name="Gong X."/>
            <person name="Wang C."/>
            <person name="Wang H."/>
        </authorList>
    </citation>
    <scope>NUCLEOTIDE SEQUENCE</scope>
    <source>
        <strain evidence="13">DSA</strain>
    </source>
</reference>
<keyword evidence="14" id="KW-1185">Reference proteome</keyword>
<feature type="domain" description="Aspartate/ornithine carbamoyltransferase carbamoyl-P binding" evidence="12">
    <location>
        <begin position="11"/>
        <end position="151"/>
    </location>
</feature>
<proteinExistence type="inferred from homology"/>
<feature type="binding site" evidence="10">
    <location>
        <begin position="237"/>
        <end position="238"/>
    </location>
    <ligand>
        <name>L-ornithine</name>
        <dbReference type="ChEBI" id="CHEBI:46911"/>
    </ligand>
</feature>
<dbReference type="GO" id="GO:0004585">
    <property type="term" value="F:ornithine carbamoyltransferase activity"/>
    <property type="evidence" value="ECO:0007669"/>
    <property type="project" value="UniProtKB-UniRule"/>
</dbReference>
<evidence type="ECO:0000256" key="2">
    <source>
        <dbReference type="ARBA" id="ARBA00004496"/>
    </source>
</evidence>
<evidence type="ECO:0000256" key="9">
    <source>
        <dbReference type="ARBA" id="ARBA00048772"/>
    </source>
</evidence>
<feature type="binding site" evidence="10">
    <location>
        <begin position="60"/>
        <end position="63"/>
    </location>
    <ligand>
        <name>carbamoyl phosphate</name>
        <dbReference type="ChEBI" id="CHEBI:58228"/>
    </ligand>
</feature>
<dbReference type="InterPro" id="IPR024904">
    <property type="entry name" value="OTCase_ArgI"/>
</dbReference>
<evidence type="ECO:0000256" key="4">
    <source>
        <dbReference type="ARBA" id="ARBA00007805"/>
    </source>
</evidence>
<comment type="catalytic activity">
    <reaction evidence="9 10">
        <text>carbamoyl phosphate + L-ornithine = L-citrulline + phosphate + H(+)</text>
        <dbReference type="Rhea" id="RHEA:19513"/>
        <dbReference type="ChEBI" id="CHEBI:15378"/>
        <dbReference type="ChEBI" id="CHEBI:43474"/>
        <dbReference type="ChEBI" id="CHEBI:46911"/>
        <dbReference type="ChEBI" id="CHEBI:57743"/>
        <dbReference type="ChEBI" id="CHEBI:58228"/>
        <dbReference type="EC" id="2.1.3.3"/>
    </reaction>
</comment>
<dbReference type="NCBIfam" id="TIGR00658">
    <property type="entry name" value="orni_carb_tr"/>
    <property type="match status" value="1"/>
</dbReference>
<protein>
    <recommendedName>
        <fullName evidence="6 10">Ornithine carbamoyltransferase</fullName>
        <shortName evidence="10">OTCase</shortName>
        <ecNumber evidence="5 10">2.1.3.3</ecNumber>
    </recommendedName>
</protein>
<evidence type="ECO:0000256" key="8">
    <source>
        <dbReference type="ARBA" id="ARBA00022679"/>
    </source>
</evidence>
<dbReference type="SUPFAM" id="SSF53671">
    <property type="entry name" value="Aspartate/ornithine carbamoyltransferase"/>
    <property type="match status" value="1"/>
</dbReference>
<dbReference type="NCBIfam" id="NF001986">
    <property type="entry name" value="PRK00779.1"/>
    <property type="match status" value="1"/>
</dbReference>
<dbReference type="InterPro" id="IPR002292">
    <property type="entry name" value="Orn/put_carbamltrans"/>
</dbReference>
<feature type="binding site" evidence="10">
    <location>
        <position position="301"/>
    </location>
    <ligand>
        <name>carbamoyl phosphate</name>
        <dbReference type="ChEBI" id="CHEBI:58228"/>
    </ligand>
</feature>
<dbReference type="GO" id="GO:0016597">
    <property type="term" value="F:amino acid binding"/>
    <property type="evidence" value="ECO:0007669"/>
    <property type="project" value="InterPro"/>
</dbReference>
<sequence>MTSPNMSLKGRDLLTLHDFTVEEVNLLLEEGARIKALQKAGIPHPYLQGKTLAMIFQKSSTRTRVSFEVAMFQLGGHALFLSPRDIQMGRGESVADTARALSRFVDGIMIRTFDQNEVEELATYATIPVINGLTDLTHPCQILADLMTVKEHKGTLSGLKLAYIGDGNNIAHSLMYGCAKVGMKVAIASPDGYKPNAKVVELAKQDALLTGTSIEVVSDPIEAVKNADVIVTDVWASMGQEEEQKIREKAFAAYQVNEELCSHAKPDFIFLHCLPAHRGEEVTAEIIDGSHSVVWDEAENRLHAQKAVLAMLV</sequence>
<evidence type="ECO:0000256" key="5">
    <source>
        <dbReference type="ARBA" id="ARBA00013007"/>
    </source>
</evidence>
<dbReference type="InterPro" id="IPR036901">
    <property type="entry name" value="Asp/Orn_carbamoylTrfase_sf"/>
</dbReference>
<dbReference type="GO" id="GO:0019240">
    <property type="term" value="P:citrulline biosynthetic process"/>
    <property type="evidence" value="ECO:0007669"/>
    <property type="project" value="TreeGrafter"/>
</dbReference>
<gene>
    <name evidence="13" type="primary">argF</name>
    <name evidence="13" type="ORF">P6N53_04830</name>
</gene>